<feature type="compositionally biased region" description="Polar residues" evidence="1">
    <location>
        <begin position="790"/>
        <end position="800"/>
    </location>
</feature>
<feature type="region of interest" description="Disordered" evidence="1">
    <location>
        <begin position="999"/>
        <end position="1033"/>
    </location>
</feature>
<feature type="region of interest" description="Disordered" evidence="1">
    <location>
        <begin position="413"/>
        <end position="442"/>
    </location>
</feature>
<protein>
    <recommendedName>
        <fullName evidence="4">Protein disabled</fullName>
    </recommendedName>
</protein>
<feature type="compositionally biased region" description="Basic and acidic residues" evidence="1">
    <location>
        <begin position="578"/>
        <end position="592"/>
    </location>
</feature>
<feature type="compositionally biased region" description="Basic and acidic residues" evidence="1">
    <location>
        <begin position="692"/>
        <end position="704"/>
    </location>
</feature>
<evidence type="ECO:0000313" key="2">
    <source>
        <dbReference type="EMBL" id="KAL3287233.1"/>
    </source>
</evidence>
<dbReference type="Proteomes" id="UP001516400">
    <property type="component" value="Unassembled WGS sequence"/>
</dbReference>
<comment type="caution">
    <text evidence="2">The sequence shown here is derived from an EMBL/GenBank/DDBJ whole genome shotgun (WGS) entry which is preliminary data.</text>
</comment>
<feature type="compositionally biased region" description="Polar residues" evidence="1">
    <location>
        <begin position="530"/>
        <end position="548"/>
    </location>
</feature>
<gene>
    <name evidence="2" type="ORF">HHI36_001710</name>
</gene>
<feature type="compositionally biased region" description="Basic and acidic residues" evidence="1">
    <location>
        <begin position="1019"/>
        <end position="1029"/>
    </location>
</feature>
<feature type="compositionally biased region" description="Basic and acidic residues" evidence="1">
    <location>
        <begin position="853"/>
        <end position="863"/>
    </location>
</feature>
<dbReference type="AlphaFoldDB" id="A0ABD2P8F8"/>
<feature type="compositionally biased region" description="Basic and acidic residues" evidence="1">
    <location>
        <begin position="806"/>
        <end position="821"/>
    </location>
</feature>
<feature type="compositionally biased region" description="Basic and acidic residues" evidence="1">
    <location>
        <begin position="421"/>
        <end position="442"/>
    </location>
</feature>
<reference evidence="2 3" key="1">
    <citation type="journal article" date="2021" name="BMC Biol.">
        <title>Horizontally acquired antibacterial genes associated with adaptive radiation of ladybird beetles.</title>
        <authorList>
            <person name="Li H.S."/>
            <person name="Tang X.F."/>
            <person name="Huang Y.H."/>
            <person name="Xu Z.Y."/>
            <person name="Chen M.L."/>
            <person name="Du X.Y."/>
            <person name="Qiu B.Y."/>
            <person name="Chen P.T."/>
            <person name="Zhang W."/>
            <person name="Slipinski A."/>
            <person name="Escalona H.E."/>
            <person name="Waterhouse R.M."/>
            <person name="Zwick A."/>
            <person name="Pang H."/>
        </authorList>
    </citation>
    <scope>NUCLEOTIDE SEQUENCE [LARGE SCALE GENOMIC DNA]</scope>
    <source>
        <strain evidence="2">SYSU2018</strain>
    </source>
</reference>
<keyword evidence="3" id="KW-1185">Reference proteome</keyword>
<name>A0ABD2P8F8_9CUCU</name>
<evidence type="ECO:0000256" key="1">
    <source>
        <dbReference type="SAM" id="MobiDB-lite"/>
    </source>
</evidence>
<feature type="compositionally biased region" description="Polar residues" evidence="1">
    <location>
        <begin position="838"/>
        <end position="852"/>
    </location>
</feature>
<feature type="region of interest" description="Disordered" evidence="1">
    <location>
        <begin position="357"/>
        <end position="380"/>
    </location>
</feature>
<dbReference type="EMBL" id="JABFTP020000185">
    <property type="protein sequence ID" value="KAL3287233.1"/>
    <property type="molecule type" value="Genomic_DNA"/>
</dbReference>
<feature type="compositionally biased region" description="Basic and acidic residues" evidence="1">
    <location>
        <begin position="714"/>
        <end position="787"/>
    </location>
</feature>
<dbReference type="PANTHER" id="PTHR47695">
    <property type="entry name" value="PID DOMAIN-CONTAINING PROTEIN"/>
    <property type="match status" value="1"/>
</dbReference>
<feature type="compositionally biased region" description="Polar residues" evidence="1">
    <location>
        <begin position="564"/>
        <end position="576"/>
    </location>
</feature>
<accession>A0ABD2P8F8</accession>
<evidence type="ECO:0008006" key="4">
    <source>
        <dbReference type="Google" id="ProtNLM"/>
    </source>
</evidence>
<feature type="compositionally biased region" description="Basic and acidic residues" evidence="1">
    <location>
        <begin position="667"/>
        <end position="681"/>
    </location>
</feature>
<feature type="compositionally biased region" description="Basic and acidic residues" evidence="1">
    <location>
        <begin position="885"/>
        <end position="900"/>
    </location>
</feature>
<dbReference type="PANTHER" id="PTHR47695:SF3">
    <property type="entry name" value="PID DOMAIN-CONTAINING PROTEIN"/>
    <property type="match status" value="1"/>
</dbReference>
<organism evidence="2 3">
    <name type="scientific">Cryptolaemus montrouzieri</name>
    <dbReference type="NCBI Taxonomy" id="559131"/>
    <lineage>
        <taxon>Eukaryota</taxon>
        <taxon>Metazoa</taxon>
        <taxon>Ecdysozoa</taxon>
        <taxon>Arthropoda</taxon>
        <taxon>Hexapoda</taxon>
        <taxon>Insecta</taxon>
        <taxon>Pterygota</taxon>
        <taxon>Neoptera</taxon>
        <taxon>Endopterygota</taxon>
        <taxon>Coleoptera</taxon>
        <taxon>Polyphaga</taxon>
        <taxon>Cucujiformia</taxon>
        <taxon>Coccinelloidea</taxon>
        <taxon>Coccinellidae</taxon>
        <taxon>Scymninae</taxon>
        <taxon>Scymnini</taxon>
        <taxon>Cryptolaemus</taxon>
    </lineage>
</organism>
<proteinExistence type="predicted"/>
<sequence length="1151" mass="132251">MSGFNIDPFGEDPFVSMDPFAETEFKQDPFEKDFLDYKKDTNKTESLGILPSSSLSKSPNASLLYNISSAGTSPKNVKFNNTFDKSEEIIEVENADGECAPKPPPRPDLSILQINPPPLPPKKQTTDLLVKPPPRPPHIEDSMYDYMDSYETGTIKVDSSTYVEKSPALPIPMRKSKFENDFATAPERPTKQFVAHSFEDDYLTPIQFPNLANASSINQNVPVMSTLLSQADGINNLANIQNNTLEGLDITLSQLTLSGLNELATKLNIPASQLSNMTLVQLTEYLSNVIKSKSKMTESLKGKGGENYKLLEFPTFKADFESNFGKSNPSHNDSFDRYAVFRELIDEEIKQTKIDTEPEELQGNRCEETETSVGVPSMKPALNESTAEDKYAALREIVERDLLRTENKIIEENEENNLDSTNKDDEEKSGKNEANTEDKITVENKLNKEETFFNDRRYIDFNEKVEESGNDKVPMKSPKSPVKTVIPVPSAITEVMQSDIRLNSGSLSDIVSGSSPEVDQSITEVGPKATDTTGESWAIFDQSNQLQETIKDKQTLPSEEGLSPWSSDSKDGNGSPSDYRRGDSESGGDHWPRKSGRPQKGWWDISTELEMPYNSAHRRSTDSYEEEYYECYDRPRRRRQGGWGSHGGNQGTGGHSSSSRDVSPWEEEPKRRDPRESRGGDRMGWSRSSKQQIDRYRERRHTDSWDDEDDYDYENSRRFHRGDKFGSRESDRHSTGSRDNDVESRERWTDEWSDDRRRRRRRDTDRESSREHWCCADWEEKEHDRPPNRYGSSGRWSSAGTPPGNWRDRKQDERFYSRDESPWEDEYPMEKDEMHSHYGSTKRNWKRPNSASEMERKSGDFKSRFVGGSDNERDRRFKNNRRSRSRDSQYSEPQYRHKLESNSLTRSSYKGKPHSQYTKPQFDSEFPEVSVKKQLDSCHPDLGVKKMFTLQNRKKKDSPKSEETVNTFPRKSSKAKQKFESNFQSEVRNNKCEFENNFHIESEPPLPGKLKQQQSMIELQRKSPRESKPRGYHSRVNSLFEDDFSIDKAEHLPEDNNISVIKEELSEENDSFSAATFEQATNASRLSKRLSGVLRTDIKKSESVNIFSTEDDPFDDDFFFENGGNVHIFDNELDGKNLRNSDHKWTDDYNS</sequence>
<feature type="compositionally biased region" description="Gly residues" evidence="1">
    <location>
        <begin position="641"/>
        <end position="654"/>
    </location>
</feature>
<evidence type="ECO:0000313" key="3">
    <source>
        <dbReference type="Proteomes" id="UP001516400"/>
    </source>
</evidence>
<feature type="region of interest" description="Disordered" evidence="1">
    <location>
        <begin position="947"/>
        <end position="983"/>
    </location>
</feature>
<feature type="region of interest" description="Disordered" evidence="1">
    <location>
        <begin position="507"/>
        <end position="928"/>
    </location>
</feature>